<dbReference type="SUPFAM" id="SSF81296">
    <property type="entry name" value="E set domains"/>
    <property type="match status" value="1"/>
</dbReference>
<dbReference type="Pfam" id="PF08770">
    <property type="entry name" value="SoxZ"/>
    <property type="match status" value="1"/>
</dbReference>
<proteinExistence type="predicted"/>
<dbReference type="AlphaFoldDB" id="A0AAE4Z8S5"/>
<feature type="domain" description="Sulphur oxidation protein SoxZ" evidence="1">
    <location>
        <begin position="1"/>
        <end position="75"/>
    </location>
</feature>
<dbReference type="InterPro" id="IPR014880">
    <property type="entry name" value="SoxZ_dom"/>
</dbReference>
<dbReference type="InterPro" id="IPR014756">
    <property type="entry name" value="Ig_E-set"/>
</dbReference>
<sequence>ISHPMETGQRKDKEGNTIPRQIINHFQATFEGEPVFEADIEPAVSANPYIEFSMKVPGPGTLRFEWTDDDGTVYELEEKIDAA</sequence>
<feature type="non-terminal residue" evidence="2">
    <location>
        <position position="1"/>
    </location>
</feature>
<reference evidence="2 3" key="1">
    <citation type="submission" date="2020-01" db="EMBL/GenBank/DDBJ databases">
        <title>Genomes assembled from Gulf of Kutch pelagic sediment metagenomes.</title>
        <authorList>
            <person name="Chandrashekar M."/>
            <person name="Mahajan M.S."/>
            <person name="Dave K.J."/>
            <person name="Vatsa P."/>
            <person name="Nathani N.M."/>
        </authorList>
    </citation>
    <scope>NUCLEOTIDE SEQUENCE [LARGE SCALE GENOMIC DNA]</scope>
    <source>
        <strain evidence="2">KS3-K002</strain>
    </source>
</reference>
<gene>
    <name evidence="2" type="primary">soxZ</name>
    <name evidence="2" type="ORF">GWO12_09775</name>
</gene>
<dbReference type="InterPro" id="IPR030995">
    <property type="entry name" value="SoxZ"/>
</dbReference>
<organism evidence="2 3">
    <name type="scientific">Candidatus Kutchimonas denitrificans</name>
    <dbReference type="NCBI Taxonomy" id="3056748"/>
    <lineage>
        <taxon>Bacteria</taxon>
        <taxon>Pseudomonadati</taxon>
        <taxon>Gemmatimonadota</taxon>
        <taxon>Gemmatimonadia</taxon>
        <taxon>Candidatus Palauibacterales</taxon>
        <taxon>Candidatus Palauibacteraceae</taxon>
        <taxon>Candidatus Kutchimonas</taxon>
    </lineage>
</organism>
<evidence type="ECO:0000313" key="3">
    <source>
        <dbReference type="Proteomes" id="UP000702544"/>
    </source>
</evidence>
<name>A0AAE4Z8S5_9BACT</name>
<dbReference type="NCBIfam" id="TIGR04490">
    <property type="entry name" value="SoxZ_true"/>
    <property type="match status" value="1"/>
</dbReference>
<evidence type="ECO:0000313" key="2">
    <source>
        <dbReference type="EMBL" id="NIR75379.1"/>
    </source>
</evidence>
<dbReference type="Proteomes" id="UP000702544">
    <property type="component" value="Unassembled WGS sequence"/>
</dbReference>
<dbReference type="EMBL" id="JAACAK010000077">
    <property type="protein sequence ID" value="NIR75379.1"/>
    <property type="molecule type" value="Genomic_DNA"/>
</dbReference>
<dbReference type="InterPro" id="IPR013783">
    <property type="entry name" value="Ig-like_fold"/>
</dbReference>
<evidence type="ECO:0000259" key="1">
    <source>
        <dbReference type="Pfam" id="PF08770"/>
    </source>
</evidence>
<dbReference type="Gene3D" id="2.60.40.10">
    <property type="entry name" value="Immunoglobulins"/>
    <property type="match status" value="1"/>
</dbReference>
<protein>
    <submittedName>
        <fullName evidence="2">Thiosulfate oxidation carrier complex protein SoxZ</fullName>
    </submittedName>
</protein>
<comment type="caution">
    <text evidence="2">The sequence shown here is derived from an EMBL/GenBank/DDBJ whole genome shotgun (WGS) entry which is preliminary data.</text>
</comment>
<accession>A0AAE4Z8S5</accession>